<evidence type="ECO:0000259" key="2">
    <source>
        <dbReference type="Pfam" id="PF13302"/>
    </source>
</evidence>
<feature type="compositionally biased region" description="Basic and acidic residues" evidence="1">
    <location>
        <begin position="1"/>
        <end position="19"/>
    </location>
</feature>
<dbReference type="InterPro" id="IPR051531">
    <property type="entry name" value="N-acetyltransferase"/>
</dbReference>
<dbReference type="PANTHER" id="PTHR43792">
    <property type="entry name" value="GNAT FAMILY, PUTATIVE (AFU_ORTHOLOGUE AFUA_3G00765)-RELATED-RELATED"/>
    <property type="match status" value="1"/>
</dbReference>
<reference evidence="3 4" key="2">
    <citation type="submission" date="2020-08" db="EMBL/GenBank/DDBJ databases">
        <authorList>
            <person name="Partida-Martinez L."/>
            <person name="Huntemann M."/>
            <person name="Clum A."/>
            <person name="Wang J."/>
            <person name="Palaniappan K."/>
            <person name="Ritter S."/>
            <person name="Chen I.-M."/>
            <person name="Stamatis D."/>
            <person name="Reddy T."/>
            <person name="O'Malley R."/>
            <person name="Daum C."/>
            <person name="Shapiro N."/>
            <person name="Ivanova N."/>
            <person name="Kyrpides N."/>
            <person name="Woyke T."/>
        </authorList>
    </citation>
    <scope>NUCLEOTIDE SEQUENCE [LARGE SCALE GENOMIC DNA]</scope>
    <source>
        <strain evidence="3 4">AS2.23</strain>
    </source>
</reference>
<feature type="domain" description="N-acetyltransferase" evidence="2">
    <location>
        <begin position="25"/>
        <end position="168"/>
    </location>
</feature>
<reference evidence="3 4" key="1">
    <citation type="submission" date="2020-08" db="EMBL/GenBank/DDBJ databases">
        <title>The Agave Microbiome: Exploring the role of microbial communities in plant adaptations to desert environments.</title>
        <authorList>
            <person name="Partida-Martinez L.P."/>
        </authorList>
    </citation>
    <scope>NUCLEOTIDE SEQUENCE [LARGE SCALE GENOMIC DNA]</scope>
    <source>
        <strain evidence="3 4">AS2.23</strain>
    </source>
</reference>
<sequence length="204" mass="22672">MTQPDHDGHDVDDVNRPPHDTATARLSLRRPTDADTAELFTMYSDPQVWRDDPLLRHTSADQTRDRILRWGESWDRHGIGPWVLRVLTGPAAGDLVGSGGCSLYTTGATTVWNMAFILRPQMWGQGYAQEVAAAGRRCAHMLRPDLPVTAVVAVRNPRSQRAVERTGLNQAWRGPNAKDPDPTAQLLLYTDRALSEEQVRALTA</sequence>
<evidence type="ECO:0000256" key="1">
    <source>
        <dbReference type="SAM" id="MobiDB-lite"/>
    </source>
</evidence>
<accession>A0A7W4TR13</accession>
<dbReference type="Gene3D" id="3.40.630.30">
    <property type="match status" value="1"/>
</dbReference>
<dbReference type="Proteomes" id="UP000533269">
    <property type="component" value="Unassembled WGS sequence"/>
</dbReference>
<dbReference type="RefSeq" id="WP_183392752.1">
    <property type="nucleotide sequence ID" value="NZ_JACHVY010000005.1"/>
</dbReference>
<keyword evidence="3" id="KW-0808">Transferase</keyword>
<protein>
    <submittedName>
        <fullName evidence="3">RimJ/RimL family protein N-acetyltransferase</fullName>
    </submittedName>
</protein>
<proteinExistence type="predicted"/>
<name>A0A7W4TR13_KINRA</name>
<dbReference type="InterPro" id="IPR016181">
    <property type="entry name" value="Acyl_CoA_acyltransferase"/>
</dbReference>
<organism evidence="3 4">
    <name type="scientific">Kineococcus radiotolerans</name>
    <dbReference type="NCBI Taxonomy" id="131568"/>
    <lineage>
        <taxon>Bacteria</taxon>
        <taxon>Bacillati</taxon>
        <taxon>Actinomycetota</taxon>
        <taxon>Actinomycetes</taxon>
        <taxon>Kineosporiales</taxon>
        <taxon>Kineosporiaceae</taxon>
        <taxon>Kineococcus</taxon>
    </lineage>
</organism>
<dbReference type="AlphaFoldDB" id="A0A7W4TR13"/>
<evidence type="ECO:0000313" key="3">
    <source>
        <dbReference type="EMBL" id="MBB2903118.1"/>
    </source>
</evidence>
<evidence type="ECO:0000313" key="4">
    <source>
        <dbReference type="Proteomes" id="UP000533269"/>
    </source>
</evidence>
<dbReference type="InterPro" id="IPR000182">
    <property type="entry name" value="GNAT_dom"/>
</dbReference>
<dbReference type="Pfam" id="PF13302">
    <property type="entry name" value="Acetyltransf_3"/>
    <property type="match status" value="1"/>
</dbReference>
<dbReference type="PANTHER" id="PTHR43792:SF1">
    <property type="entry name" value="N-ACETYLTRANSFERASE DOMAIN-CONTAINING PROTEIN"/>
    <property type="match status" value="1"/>
</dbReference>
<dbReference type="GO" id="GO:0016747">
    <property type="term" value="F:acyltransferase activity, transferring groups other than amino-acyl groups"/>
    <property type="evidence" value="ECO:0007669"/>
    <property type="project" value="InterPro"/>
</dbReference>
<comment type="caution">
    <text evidence="3">The sequence shown here is derived from an EMBL/GenBank/DDBJ whole genome shotgun (WGS) entry which is preliminary data.</text>
</comment>
<dbReference type="SUPFAM" id="SSF55729">
    <property type="entry name" value="Acyl-CoA N-acyltransferases (Nat)"/>
    <property type="match status" value="1"/>
</dbReference>
<gene>
    <name evidence="3" type="ORF">FHR75_003960</name>
</gene>
<feature type="region of interest" description="Disordered" evidence="1">
    <location>
        <begin position="1"/>
        <end position="23"/>
    </location>
</feature>
<dbReference type="EMBL" id="JACHVY010000005">
    <property type="protein sequence ID" value="MBB2903118.1"/>
    <property type="molecule type" value="Genomic_DNA"/>
</dbReference>